<keyword evidence="6 10" id="KW-0378">Hydrolase</keyword>
<dbReference type="Pfam" id="PF03372">
    <property type="entry name" value="Exo_endo_phos"/>
    <property type="match status" value="1"/>
</dbReference>
<keyword evidence="7" id="KW-0460">Magnesium</keyword>
<keyword evidence="5" id="KW-0227">DNA damage</keyword>
<comment type="cofactor">
    <cofactor evidence="1">
        <name>Mn(2+)</name>
        <dbReference type="ChEBI" id="CHEBI:29035"/>
    </cofactor>
</comment>
<evidence type="ECO:0000256" key="5">
    <source>
        <dbReference type="ARBA" id="ARBA00022763"/>
    </source>
</evidence>
<dbReference type="SUPFAM" id="SSF56219">
    <property type="entry name" value="DNase I-like"/>
    <property type="match status" value="1"/>
</dbReference>
<dbReference type="PANTHER" id="PTHR15822:SF4">
    <property type="entry name" value="TYROSYL-DNA PHOSPHODIESTERASE 2"/>
    <property type="match status" value="1"/>
</dbReference>
<dbReference type="PANTHER" id="PTHR15822">
    <property type="entry name" value="TRAF AND TNF RECEPTOR-ASSOCIATED PROTEIN"/>
    <property type="match status" value="1"/>
</dbReference>
<evidence type="ECO:0000256" key="3">
    <source>
        <dbReference type="ARBA" id="ARBA00022722"/>
    </source>
</evidence>
<dbReference type="AlphaFoldDB" id="A0A1G8A046"/>
<proteinExistence type="predicted"/>
<accession>A0A1G8A046</accession>
<dbReference type="GO" id="GO:0005737">
    <property type="term" value="C:cytoplasm"/>
    <property type="evidence" value="ECO:0007669"/>
    <property type="project" value="TreeGrafter"/>
</dbReference>
<name>A0A1G8A046_9MICO</name>
<evidence type="ECO:0000259" key="9">
    <source>
        <dbReference type="Pfam" id="PF03372"/>
    </source>
</evidence>
<evidence type="ECO:0000256" key="1">
    <source>
        <dbReference type="ARBA" id="ARBA00001936"/>
    </source>
</evidence>
<evidence type="ECO:0000313" key="10">
    <source>
        <dbReference type="EMBL" id="SDH14305.1"/>
    </source>
</evidence>
<protein>
    <submittedName>
        <fullName evidence="10">Metal-dependent hydrolase, endonuclease/exonuclease/phosphatase family</fullName>
    </submittedName>
</protein>
<reference evidence="10 11" key="1">
    <citation type="submission" date="2016-10" db="EMBL/GenBank/DDBJ databases">
        <authorList>
            <person name="de Groot N.N."/>
        </authorList>
    </citation>
    <scope>NUCLEOTIDE SEQUENCE [LARGE SCALE GENOMIC DNA]</scope>
    <source>
        <strain evidence="10 11">DSM 23142</strain>
    </source>
</reference>
<dbReference type="InterPro" id="IPR005135">
    <property type="entry name" value="Endo/exonuclease/phosphatase"/>
</dbReference>
<keyword evidence="11" id="KW-1185">Reference proteome</keyword>
<comment type="cofactor">
    <cofactor evidence="2">
        <name>Mg(2+)</name>
        <dbReference type="ChEBI" id="CHEBI:18420"/>
    </cofactor>
</comment>
<dbReference type="GO" id="GO:0006302">
    <property type="term" value="P:double-strand break repair"/>
    <property type="evidence" value="ECO:0007669"/>
    <property type="project" value="TreeGrafter"/>
</dbReference>
<dbReference type="GO" id="GO:0004519">
    <property type="term" value="F:endonuclease activity"/>
    <property type="evidence" value="ECO:0007669"/>
    <property type="project" value="UniProtKB-KW"/>
</dbReference>
<dbReference type="Proteomes" id="UP000199009">
    <property type="component" value="Chromosome I"/>
</dbReference>
<organism evidence="10 11">
    <name type="scientific">Microbacterium pygmaeum</name>
    <dbReference type="NCBI Taxonomy" id="370764"/>
    <lineage>
        <taxon>Bacteria</taxon>
        <taxon>Bacillati</taxon>
        <taxon>Actinomycetota</taxon>
        <taxon>Actinomycetes</taxon>
        <taxon>Micrococcales</taxon>
        <taxon>Microbacteriaceae</taxon>
        <taxon>Microbacterium</taxon>
    </lineage>
</organism>
<evidence type="ECO:0000256" key="6">
    <source>
        <dbReference type="ARBA" id="ARBA00022801"/>
    </source>
</evidence>
<dbReference type="Gene3D" id="3.60.10.10">
    <property type="entry name" value="Endonuclease/exonuclease/phosphatase"/>
    <property type="match status" value="1"/>
</dbReference>
<sequence>MSVVIGPVAPPELHLMTFNVRRRLDVFPTRSVDRWKSRRASVADLVASEAPTVLGIQEALPDQAGYLRSALGDRYRRVGFGRWPGPRGEGCPILYDTERLELLEADQTALSDRPLEAGSRSWGNPLPRVVVRATMRDRVSGEAFQVLNTHLDPFSERSRTRSTTHLRRIVAGRSTEAVVMGDFNADPASRAIRALVDGGVLRDTWAAAQEQLSPQWRTYSGYRAPRRVQGERGRGRIDGIFVTSRFDVARAAISTRMPHGRWPSDHLPVQVVVRMSRGRQP</sequence>
<dbReference type="InterPro" id="IPR051547">
    <property type="entry name" value="TDP2-like"/>
</dbReference>
<evidence type="ECO:0000256" key="4">
    <source>
        <dbReference type="ARBA" id="ARBA00022723"/>
    </source>
</evidence>
<dbReference type="GO" id="GO:0003697">
    <property type="term" value="F:single-stranded DNA binding"/>
    <property type="evidence" value="ECO:0007669"/>
    <property type="project" value="TreeGrafter"/>
</dbReference>
<dbReference type="CDD" id="cd09083">
    <property type="entry name" value="EEP-1"/>
    <property type="match status" value="1"/>
</dbReference>
<dbReference type="GO" id="GO:0046872">
    <property type="term" value="F:metal ion binding"/>
    <property type="evidence" value="ECO:0007669"/>
    <property type="project" value="UniProtKB-KW"/>
</dbReference>
<dbReference type="GO" id="GO:0004527">
    <property type="term" value="F:exonuclease activity"/>
    <property type="evidence" value="ECO:0007669"/>
    <property type="project" value="UniProtKB-KW"/>
</dbReference>
<dbReference type="EMBL" id="LT629692">
    <property type="protein sequence ID" value="SDH14305.1"/>
    <property type="molecule type" value="Genomic_DNA"/>
</dbReference>
<keyword evidence="10" id="KW-0255">Endonuclease</keyword>
<feature type="domain" description="Endonuclease/exonuclease/phosphatase" evidence="9">
    <location>
        <begin position="16"/>
        <end position="266"/>
    </location>
</feature>
<evidence type="ECO:0000313" key="11">
    <source>
        <dbReference type="Proteomes" id="UP000199009"/>
    </source>
</evidence>
<keyword evidence="3" id="KW-0540">Nuclease</keyword>
<keyword evidence="10" id="KW-0269">Exonuclease</keyword>
<evidence type="ECO:0000256" key="2">
    <source>
        <dbReference type="ARBA" id="ARBA00001946"/>
    </source>
</evidence>
<gene>
    <name evidence="10" type="ORF">SAMN04489810_2226</name>
</gene>
<dbReference type="OrthoDB" id="9793162at2"/>
<evidence type="ECO:0000256" key="7">
    <source>
        <dbReference type="ARBA" id="ARBA00022842"/>
    </source>
</evidence>
<dbReference type="STRING" id="370764.SAMN04489810_2226"/>
<dbReference type="GO" id="GO:0070260">
    <property type="term" value="F:5'-tyrosyl-DNA phosphodiesterase activity"/>
    <property type="evidence" value="ECO:0007669"/>
    <property type="project" value="TreeGrafter"/>
</dbReference>
<dbReference type="RefSeq" id="WP_091489837.1">
    <property type="nucleotide sequence ID" value="NZ_LT629692.1"/>
</dbReference>
<keyword evidence="4" id="KW-0479">Metal-binding</keyword>
<dbReference type="InterPro" id="IPR036691">
    <property type="entry name" value="Endo/exonu/phosph_ase_sf"/>
</dbReference>
<keyword evidence="8" id="KW-0234">DNA repair</keyword>
<evidence type="ECO:0000256" key="8">
    <source>
        <dbReference type="ARBA" id="ARBA00023204"/>
    </source>
</evidence>